<feature type="region of interest" description="Disordered" evidence="1">
    <location>
        <begin position="188"/>
        <end position="223"/>
    </location>
</feature>
<reference evidence="2" key="1">
    <citation type="submission" date="2021-05" db="EMBL/GenBank/DDBJ databases">
        <authorList>
            <person name="Alioto T."/>
            <person name="Alioto T."/>
            <person name="Gomez Garrido J."/>
        </authorList>
    </citation>
    <scope>NUCLEOTIDE SEQUENCE</scope>
</reference>
<dbReference type="AlphaFoldDB" id="A0A8D8U3K5"/>
<dbReference type="GO" id="GO:0005654">
    <property type="term" value="C:nucleoplasm"/>
    <property type="evidence" value="ECO:0007669"/>
    <property type="project" value="TreeGrafter"/>
</dbReference>
<sequence length="276" mass="30850">MSKSESGGTKLPSSASSHSSQAHCSTSSCHYNMHTRKTLEFNVRGPACVYISEEDQIIVPGLSILEINFPEASEVGEITVRNYYTAWLSVYIKYVNVHTHVDYAPPDMQGQREDISGWILSIPCRILMPNPHLEHGSHDLVSLVATDSLIEWKKILAIRMYLHQPSPIWRTYYVGEINVYKDLPRLGSKTSKQVPARKTKDGKPAETGTGTHKESKPTPGPTVANRIIHILKRQTMHSIQWKPSETNSANIFQMPSSAPSYSSNSFAYEVVKLPSV</sequence>
<dbReference type="EMBL" id="HBUF01332058">
    <property type="protein sequence ID" value="CAG6697147.1"/>
    <property type="molecule type" value="Transcribed_RNA"/>
</dbReference>
<evidence type="ECO:0000256" key="1">
    <source>
        <dbReference type="SAM" id="MobiDB-lite"/>
    </source>
</evidence>
<dbReference type="PROSITE" id="PS51257">
    <property type="entry name" value="PROKAR_LIPOPROTEIN"/>
    <property type="match status" value="1"/>
</dbReference>
<dbReference type="PANTHER" id="PTHR31239">
    <property type="entry name" value="NICOLIN 1"/>
    <property type="match status" value="1"/>
</dbReference>
<dbReference type="PANTHER" id="PTHR31239:SF2">
    <property type="entry name" value="NICOLIN-1"/>
    <property type="match status" value="1"/>
</dbReference>
<feature type="compositionally biased region" description="Low complexity" evidence="1">
    <location>
        <begin position="13"/>
        <end position="22"/>
    </location>
</feature>
<evidence type="ECO:0000313" key="2">
    <source>
        <dbReference type="EMBL" id="CAG6697147.1"/>
    </source>
</evidence>
<accession>A0A8D8U3K5</accession>
<organism evidence="2">
    <name type="scientific">Cacopsylla melanoneura</name>
    <dbReference type="NCBI Taxonomy" id="428564"/>
    <lineage>
        <taxon>Eukaryota</taxon>
        <taxon>Metazoa</taxon>
        <taxon>Ecdysozoa</taxon>
        <taxon>Arthropoda</taxon>
        <taxon>Hexapoda</taxon>
        <taxon>Insecta</taxon>
        <taxon>Pterygota</taxon>
        <taxon>Neoptera</taxon>
        <taxon>Paraneoptera</taxon>
        <taxon>Hemiptera</taxon>
        <taxon>Sternorrhyncha</taxon>
        <taxon>Psylloidea</taxon>
        <taxon>Psyllidae</taxon>
        <taxon>Psyllinae</taxon>
        <taxon>Cacopsylla</taxon>
    </lineage>
</organism>
<feature type="region of interest" description="Disordered" evidence="1">
    <location>
        <begin position="1"/>
        <end position="22"/>
    </location>
</feature>
<proteinExistence type="predicted"/>
<name>A0A8D8U3K5_9HEMI</name>
<protein>
    <submittedName>
        <fullName evidence="2">Nicolin-1</fullName>
    </submittedName>
</protein>
<dbReference type="InterPro" id="IPR040235">
    <property type="entry name" value="Nicolin-1"/>
</dbReference>